<dbReference type="AlphaFoldDB" id="A0A1I7I1S6"/>
<name>A0A1I7I1S6_9PROT</name>
<organism evidence="1 2">
    <name type="scientific">Nitrosospira multiformis</name>
    <dbReference type="NCBI Taxonomy" id="1231"/>
    <lineage>
        <taxon>Bacteria</taxon>
        <taxon>Pseudomonadati</taxon>
        <taxon>Pseudomonadota</taxon>
        <taxon>Betaproteobacteria</taxon>
        <taxon>Nitrosomonadales</taxon>
        <taxon>Nitrosomonadaceae</taxon>
        <taxon>Nitrosospira</taxon>
    </lineage>
</organism>
<evidence type="ECO:0000313" key="2">
    <source>
        <dbReference type="Proteomes" id="UP000182649"/>
    </source>
</evidence>
<dbReference type="Proteomes" id="UP000182649">
    <property type="component" value="Unassembled WGS sequence"/>
</dbReference>
<gene>
    <name evidence="1" type="ORF">SAMN05216417_11397</name>
</gene>
<dbReference type="EMBL" id="FPBZ01000013">
    <property type="protein sequence ID" value="SFU66903.1"/>
    <property type="molecule type" value="Genomic_DNA"/>
</dbReference>
<sequence length="54" mass="6369">MGHFGIVFLRGGPRCWLHRPLPSVGRRIHAIPASYHNFLHPLHRQARKEQFDEE</sequence>
<evidence type="ECO:0000313" key="1">
    <source>
        <dbReference type="EMBL" id="SFU66903.1"/>
    </source>
</evidence>
<proteinExistence type="predicted"/>
<protein>
    <submittedName>
        <fullName evidence="1">Uncharacterized protein</fullName>
    </submittedName>
</protein>
<reference evidence="1 2" key="1">
    <citation type="submission" date="2016-10" db="EMBL/GenBank/DDBJ databases">
        <authorList>
            <person name="de Groot N.N."/>
        </authorList>
    </citation>
    <scope>NUCLEOTIDE SEQUENCE [LARGE SCALE GENOMIC DNA]</scope>
    <source>
        <strain evidence="1 2">Nl14</strain>
    </source>
</reference>
<accession>A0A1I7I1S6</accession>